<reference evidence="3 4" key="1">
    <citation type="submission" date="2019-03" db="EMBL/GenBank/DDBJ databases">
        <title>First draft genome of Liparis tanakae, snailfish: a comprehensive survey of snailfish specific genes.</title>
        <authorList>
            <person name="Kim W."/>
            <person name="Song I."/>
            <person name="Jeong J.-H."/>
            <person name="Kim D."/>
            <person name="Kim S."/>
            <person name="Ryu S."/>
            <person name="Song J.Y."/>
            <person name="Lee S.K."/>
        </authorList>
    </citation>
    <scope>NUCLEOTIDE SEQUENCE [LARGE SCALE GENOMIC DNA]</scope>
    <source>
        <tissue evidence="3">Muscle</tissue>
    </source>
</reference>
<name>A0A4Z2ISK6_9TELE</name>
<keyword evidence="4" id="KW-1185">Reference proteome</keyword>
<keyword evidence="2" id="KW-0812">Transmembrane</keyword>
<evidence type="ECO:0000256" key="2">
    <source>
        <dbReference type="SAM" id="Phobius"/>
    </source>
</evidence>
<organism evidence="3 4">
    <name type="scientific">Liparis tanakae</name>
    <name type="common">Tanaka's snailfish</name>
    <dbReference type="NCBI Taxonomy" id="230148"/>
    <lineage>
        <taxon>Eukaryota</taxon>
        <taxon>Metazoa</taxon>
        <taxon>Chordata</taxon>
        <taxon>Craniata</taxon>
        <taxon>Vertebrata</taxon>
        <taxon>Euteleostomi</taxon>
        <taxon>Actinopterygii</taxon>
        <taxon>Neopterygii</taxon>
        <taxon>Teleostei</taxon>
        <taxon>Neoteleostei</taxon>
        <taxon>Acanthomorphata</taxon>
        <taxon>Eupercaria</taxon>
        <taxon>Perciformes</taxon>
        <taxon>Cottioidei</taxon>
        <taxon>Cottales</taxon>
        <taxon>Liparidae</taxon>
        <taxon>Liparis</taxon>
    </lineage>
</organism>
<dbReference type="EMBL" id="SRLO01000049">
    <property type="protein sequence ID" value="TNN80980.1"/>
    <property type="molecule type" value="Genomic_DNA"/>
</dbReference>
<evidence type="ECO:0000313" key="4">
    <source>
        <dbReference type="Proteomes" id="UP000314294"/>
    </source>
</evidence>
<keyword evidence="2" id="KW-1133">Transmembrane helix</keyword>
<feature type="compositionally biased region" description="Basic and acidic residues" evidence="1">
    <location>
        <begin position="114"/>
        <end position="129"/>
    </location>
</feature>
<keyword evidence="2" id="KW-0472">Membrane</keyword>
<comment type="caution">
    <text evidence="3">The sequence shown here is derived from an EMBL/GenBank/DDBJ whole genome shotgun (WGS) entry which is preliminary data.</text>
</comment>
<accession>A0A4Z2ISK6</accession>
<feature type="compositionally biased region" description="Basic and acidic residues" evidence="1">
    <location>
        <begin position="138"/>
        <end position="155"/>
    </location>
</feature>
<proteinExistence type="predicted"/>
<dbReference type="AlphaFoldDB" id="A0A4Z2ISK6"/>
<dbReference type="Proteomes" id="UP000314294">
    <property type="component" value="Unassembled WGS sequence"/>
</dbReference>
<evidence type="ECO:0000256" key="1">
    <source>
        <dbReference type="SAM" id="MobiDB-lite"/>
    </source>
</evidence>
<protein>
    <submittedName>
        <fullName evidence="3">Uncharacterized protein</fullName>
    </submittedName>
</protein>
<evidence type="ECO:0000313" key="3">
    <source>
        <dbReference type="EMBL" id="TNN80980.1"/>
    </source>
</evidence>
<feature type="transmembrane region" description="Helical" evidence="2">
    <location>
        <begin position="34"/>
        <end position="54"/>
    </location>
</feature>
<sequence length="155" mass="16742">MLGRVLCWPASFFSWVLAVVIFRLNIGSSLVPSHSVLMICPTLRSTIGLLGYAVMYSSMKSRHDASSMSSQLATIRSACIVPGVTEKGGGLSALCGIARDESPAYAGCPADYGHQQEEAEQGKEEEGKTKIHVHIHPGHGDDWRADERGQDEGRN</sequence>
<feature type="region of interest" description="Disordered" evidence="1">
    <location>
        <begin position="108"/>
        <end position="155"/>
    </location>
</feature>
<gene>
    <name evidence="3" type="ORF">EYF80_008636</name>
</gene>